<evidence type="ECO:0000256" key="1">
    <source>
        <dbReference type="SAM" id="SignalP"/>
    </source>
</evidence>
<sequence>MTVIISPFCFLTCLSTLKLSSRHFASFTVYDCTIHPTISSLLIYTKRTKSKCRHLCNCVV</sequence>
<dbReference type="InParanoid" id="A0A0C2XEZ0"/>
<protein>
    <submittedName>
        <fullName evidence="2">Uncharacterized protein</fullName>
    </submittedName>
</protein>
<organism evidence="2 3">
    <name type="scientific">Amanita muscaria (strain Koide BX008)</name>
    <dbReference type="NCBI Taxonomy" id="946122"/>
    <lineage>
        <taxon>Eukaryota</taxon>
        <taxon>Fungi</taxon>
        <taxon>Dikarya</taxon>
        <taxon>Basidiomycota</taxon>
        <taxon>Agaricomycotina</taxon>
        <taxon>Agaricomycetes</taxon>
        <taxon>Agaricomycetidae</taxon>
        <taxon>Agaricales</taxon>
        <taxon>Pluteineae</taxon>
        <taxon>Amanitaceae</taxon>
        <taxon>Amanita</taxon>
    </lineage>
</organism>
<keyword evidence="1" id="KW-0732">Signal</keyword>
<proteinExistence type="predicted"/>
<reference evidence="2 3" key="1">
    <citation type="submission" date="2014-04" db="EMBL/GenBank/DDBJ databases">
        <title>Evolutionary Origins and Diversification of the Mycorrhizal Mutualists.</title>
        <authorList>
            <consortium name="DOE Joint Genome Institute"/>
            <consortium name="Mycorrhizal Genomics Consortium"/>
            <person name="Kohler A."/>
            <person name="Kuo A."/>
            <person name="Nagy L.G."/>
            <person name="Floudas D."/>
            <person name="Copeland A."/>
            <person name="Barry K.W."/>
            <person name="Cichocki N."/>
            <person name="Veneault-Fourrey C."/>
            <person name="LaButti K."/>
            <person name="Lindquist E.A."/>
            <person name="Lipzen A."/>
            <person name="Lundell T."/>
            <person name="Morin E."/>
            <person name="Murat C."/>
            <person name="Riley R."/>
            <person name="Ohm R."/>
            <person name="Sun H."/>
            <person name="Tunlid A."/>
            <person name="Henrissat B."/>
            <person name="Grigoriev I.V."/>
            <person name="Hibbett D.S."/>
            <person name="Martin F."/>
        </authorList>
    </citation>
    <scope>NUCLEOTIDE SEQUENCE [LARGE SCALE GENOMIC DNA]</scope>
    <source>
        <strain evidence="2 3">Koide BX008</strain>
    </source>
</reference>
<dbReference type="HOGENOM" id="CLU_2941275_0_0_1"/>
<evidence type="ECO:0000313" key="3">
    <source>
        <dbReference type="Proteomes" id="UP000054549"/>
    </source>
</evidence>
<feature type="signal peptide" evidence="1">
    <location>
        <begin position="1"/>
        <end position="16"/>
    </location>
</feature>
<evidence type="ECO:0000313" key="2">
    <source>
        <dbReference type="EMBL" id="KIL67981.1"/>
    </source>
</evidence>
<feature type="chain" id="PRO_5002158863" evidence="1">
    <location>
        <begin position="17"/>
        <end position="60"/>
    </location>
</feature>
<keyword evidence="3" id="KW-1185">Reference proteome</keyword>
<dbReference type="AlphaFoldDB" id="A0A0C2XEZ0"/>
<dbReference type="Proteomes" id="UP000054549">
    <property type="component" value="Unassembled WGS sequence"/>
</dbReference>
<gene>
    <name evidence="2" type="ORF">M378DRAFT_159235</name>
</gene>
<accession>A0A0C2XEZ0</accession>
<name>A0A0C2XEZ0_AMAMK</name>
<dbReference type="EMBL" id="KN818230">
    <property type="protein sequence ID" value="KIL67981.1"/>
    <property type="molecule type" value="Genomic_DNA"/>
</dbReference>